<reference evidence="3 4" key="1">
    <citation type="submission" date="2024-10" db="EMBL/GenBank/DDBJ databases">
        <title>Updated reference genomes for cyclostephanoid diatoms.</title>
        <authorList>
            <person name="Roberts W.R."/>
            <person name="Alverson A.J."/>
        </authorList>
    </citation>
    <scope>NUCLEOTIDE SEQUENCE [LARGE SCALE GENOMIC DNA]</scope>
    <source>
        <strain evidence="3 4">AJA010-31</strain>
    </source>
</reference>
<dbReference type="AlphaFoldDB" id="A0ABD3NWG1"/>
<dbReference type="EMBL" id="JALLPJ020000920">
    <property type="protein sequence ID" value="KAL3779753.1"/>
    <property type="molecule type" value="Genomic_DNA"/>
</dbReference>
<evidence type="ECO:0000313" key="4">
    <source>
        <dbReference type="Proteomes" id="UP001530400"/>
    </source>
</evidence>
<protein>
    <recommendedName>
        <fullName evidence="2">Rubisco accumulation factor 1 C-terminal domain-containing protein</fullName>
    </recommendedName>
</protein>
<feature type="chain" id="PRO_5044884545" description="Rubisco accumulation factor 1 C-terminal domain-containing protein" evidence="1">
    <location>
        <begin position="17"/>
        <end position="234"/>
    </location>
</feature>
<comment type="caution">
    <text evidence="3">The sequence shown here is derived from an EMBL/GenBank/DDBJ whole genome shotgun (WGS) entry which is preliminary data.</text>
</comment>
<feature type="domain" description="Rubisco accumulation factor 1 C-terminal" evidence="2">
    <location>
        <begin position="119"/>
        <end position="212"/>
    </location>
</feature>
<name>A0ABD3NWG1_9STRA</name>
<dbReference type="Proteomes" id="UP001530400">
    <property type="component" value="Unassembled WGS sequence"/>
</dbReference>
<feature type="signal peptide" evidence="1">
    <location>
        <begin position="1"/>
        <end position="16"/>
    </location>
</feature>
<gene>
    <name evidence="3" type="ORF">ACHAWO_003463</name>
</gene>
<sequence>MTRHLITTAILTTASAFTPALHPSRTSPSSSSSSSSTLGSTLNAAGNLHGQEACFLPLLQNDDEYIAPRIVQVGDYLVLIIAGAYPGVDIQTYLALTSEPPAEMGQWSYDFSDPNGPQMGTVALPGMASVYETEDPVAIIAENTAIGVSIPNINEVVDLIVLCDRARTHWQERKFLVLDMEGNGMGDLKIAAFVNKSEVPANAKILGHVTLVQIPWLPGMAKKKSGFAEEDELF</sequence>
<evidence type="ECO:0000256" key="1">
    <source>
        <dbReference type="SAM" id="SignalP"/>
    </source>
</evidence>
<dbReference type="InterPro" id="IPR040858">
    <property type="entry name" value="Raf1_C"/>
</dbReference>
<keyword evidence="1" id="KW-0732">Signal</keyword>
<accession>A0ABD3NWG1</accession>
<proteinExistence type="predicted"/>
<organism evidence="3 4">
    <name type="scientific">Cyclotella atomus</name>
    <dbReference type="NCBI Taxonomy" id="382360"/>
    <lineage>
        <taxon>Eukaryota</taxon>
        <taxon>Sar</taxon>
        <taxon>Stramenopiles</taxon>
        <taxon>Ochrophyta</taxon>
        <taxon>Bacillariophyta</taxon>
        <taxon>Coscinodiscophyceae</taxon>
        <taxon>Thalassiosirophycidae</taxon>
        <taxon>Stephanodiscales</taxon>
        <taxon>Stephanodiscaceae</taxon>
        <taxon>Cyclotella</taxon>
    </lineage>
</organism>
<dbReference type="Pfam" id="PF18087">
    <property type="entry name" value="RuBisCo_chap_C"/>
    <property type="match status" value="1"/>
</dbReference>
<keyword evidence="4" id="KW-1185">Reference proteome</keyword>
<evidence type="ECO:0000313" key="3">
    <source>
        <dbReference type="EMBL" id="KAL3779753.1"/>
    </source>
</evidence>
<evidence type="ECO:0000259" key="2">
    <source>
        <dbReference type="Pfam" id="PF18087"/>
    </source>
</evidence>